<organism evidence="3 4">
    <name type="scientific">Podargus strigoides</name>
    <name type="common">Tawny frogmouth</name>
    <name type="synonym">Caprimulgus strigoides</name>
    <dbReference type="NCBI Taxonomy" id="8905"/>
    <lineage>
        <taxon>Eukaryota</taxon>
        <taxon>Metazoa</taxon>
        <taxon>Chordata</taxon>
        <taxon>Craniata</taxon>
        <taxon>Vertebrata</taxon>
        <taxon>Euteleostomi</taxon>
        <taxon>Archelosauria</taxon>
        <taxon>Archosauria</taxon>
        <taxon>Dinosauria</taxon>
        <taxon>Saurischia</taxon>
        <taxon>Theropoda</taxon>
        <taxon>Coelurosauria</taxon>
        <taxon>Aves</taxon>
        <taxon>Neognathae</taxon>
        <taxon>Neoaves</taxon>
        <taxon>Strisores</taxon>
        <taxon>Caprimulgiformes</taxon>
        <taxon>Podargidae</taxon>
        <taxon>Podargus</taxon>
    </lineage>
</organism>
<evidence type="ECO:0000313" key="4">
    <source>
        <dbReference type="Proteomes" id="UP000584326"/>
    </source>
</evidence>
<accession>A0A7L4H688</accession>
<keyword evidence="2" id="KW-0732">Signal</keyword>
<evidence type="ECO:0000256" key="1">
    <source>
        <dbReference type="SAM" id="Phobius"/>
    </source>
</evidence>
<gene>
    <name evidence="3" type="primary">Mtnd6_0</name>
    <name evidence="3" type="ORF">PODSTR_R02867</name>
</gene>
<feature type="non-terminal residue" evidence="3">
    <location>
        <position position="65"/>
    </location>
</feature>
<dbReference type="EMBL" id="VZTK01024620">
    <property type="protein sequence ID" value="NXX20867.1"/>
    <property type="molecule type" value="Genomic_DNA"/>
</dbReference>
<sequence length="65" mass="6919">MVYFVLCFGLCFILGGLAVESNPSPYYGVVGLVLGSVVGCGWLLSLGVSFVSLIVFCVFRGRCCM</sequence>
<reference evidence="3 4" key="1">
    <citation type="submission" date="2020-02" db="EMBL/GenBank/DDBJ databases">
        <title>Bird 10,000 Genomes (B10K) Project - Family phase.</title>
        <authorList>
            <person name="Zhang G."/>
        </authorList>
    </citation>
    <scope>NUCLEOTIDE SEQUENCE [LARGE SCALE GENOMIC DNA]</scope>
    <source>
        <strain evidence="3">B10K-DU-001-40</strain>
        <tissue evidence="3">Muscle</tissue>
    </source>
</reference>
<evidence type="ECO:0000256" key="2">
    <source>
        <dbReference type="SAM" id="SignalP"/>
    </source>
</evidence>
<feature type="signal peptide" evidence="2">
    <location>
        <begin position="1"/>
        <end position="18"/>
    </location>
</feature>
<feature type="chain" id="PRO_5029455541" evidence="2">
    <location>
        <begin position="19"/>
        <end position="65"/>
    </location>
</feature>
<keyword evidence="1" id="KW-0812">Transmembrane</keyword>
<feature type="non-terminal residue" evidence="3">
    <location>
        <position position="1"/>
    </location>
</feature>
<keyword evidence="1" id="KW-1133">Transmembrane helix</keyword>
<keyword evidence="1" id="KW-0472">Membrane</keyword>
<feature type="transmembrane region" description="Helical" evidence="1">
    <location>
        <begin position="28"/>
        <end position="59"/>
    </location>
</feature>
<dbReference type="Proteomes" id="UP000584326">
    <property type="component" value="Unassembled WGS sequence"/>
</dbReference>
<name>A0A7L4H688_PODST</name>
<protein>
    <submittedName>
        <fullName evidence="3">NU6M oxidoreductase</fullName>
    </submittedName>
</protein>
<comment type="caution">
    <text evidence="3">The sequence shown here is derived from an EMBL/GenBank/DDBJ whole genome shotgun (WGS) entry which is preliminary data.</text>
</comment>
<evidence type="ECO:0000313" key="3">
    <source>
        <dbReference type="EMBL" id="NXX20867.1"/>
    </source>
</evidence>
<proteinExistence type="predicted"/>
<keyword evidence="4" id="KW-1185">Reference proteome</keyword>
<dbReference type="AlphaFoldDB" id="A0A7L4H688"/>